<dbReference type="EMBL" id="CDHK01000006">
    <property type="protein sequence ID" value="CEJ58083.1"/>
    <property type="molecule type" value="Genomic_DNA"/>
</dbReference>
<dbReference type="SMART" id="SM00382">
    <property type="entry name" value="AAA"/>
    <property type="match status" value="1"/>
</dbReference>
<evidence type="ECO:0000313" key="4">
    <source>
        <dbReference type="Proteomes" id="UP000042958"/>
    </source>
</evidence>
<proteinExistence type="predicted"/>
<dbReference type="PANTHER" id="PTHR23389">
    <property type="entry name" value="CHROMOSOME TRANSMISSION FIDELITY FACTOR 18"/>
    <property type="match status" value="1"/>
</dbReference>
<keyword evidence="4" id="KW-1185">Reference proteome</keyword>
<dbReference type="InterPro" id="IPR003593">
    <property type="entry name" value="AAA+_ATPase"/>
</dbReference>
<dbReference type="Proteomes" id="UP000042958">
    <property type="component" value="Unassembled WGS sequence"/>
</dbReference>
<gene>
    <name evidence="3" type="ORF">PMG11_06754</name>
</gene>
<feature type="region of interest" description="Disordered" evidence="1">
    <location>
        <begin position="1"/>
        <end position="222"/>
    </location>
</feature>
<evidence type="ECO:0000256" key="1">
    <source>
        <dbReference type="SAM" id="MobiDB-lite"/>
    </source>
</evidence>
<evidence type="ECO:0000313" key="3">
    <source>
        <dbReference type="EMBL" id="CEJ58083.1"/>
    </source>
</evidence>
<dbReference type="OrthoDB" id="9996895at2759"/>
<feature type="compositionally biased region" description="Polar residues" evidence="1">
    <location>
        <begin position="298"/>
        <end position="319"/>
    </location>
</feature>
<reference evidence="4" key="1">
    <citation type="journal article" date="2015" name="Genome Announc.">
        <title>Draft genome sequence of the fungus Penicillium brasilianum MG11.</title>
        <authorList>
            <person name="Horn F."/>
            <person name="Linde J."/>
            <person name="Mattern D.J."/>
            <person name="Walther G."/>
            <person name="Guthke R."/>
            <person name="Brakhage A.A."/>
            <person name="Valiante V."/>
        </authorList>
    </citation>
    <scope>NUCLEOTIDE SEQUENCE [LARGE SCALE GENOMIC DNA]</scope>
    <source>
        <strain evidence="4">MG11</strain>
    </source>
</reference>
<name>A0A0F7TMV8_PENBI</name>
<feature type="region of interest" description="Disordered" evidence="1">
    <location>
        <begin position="688"/>
        <end position="720"/>
    </location>
</feature>
<dbReference type="GO" id="GO:0005634">
    <property type="term" value="C:nucleus"/>
    <property type="evidence" value="ECO:0007669"/>
    <property type="project" value="TreeGrafter"/>
</dbReference>
<dbReference type="GO" id="GO:0005524">
    <property type="term" value="F:ATP binding"/>
    <property type="evidence" value="ECO:0007669"/>
    <property type="project" value="InterPro"/>
</dbReference>
<dbReference type="GO" id="GO:0003677">
    <property type="term" value="F:DNA binding"/>
    <property type="evidence" value="ECO:0007669"/>
    <property type="project" value="TreeGrafter"/>
</dbReference>
<accession>A0A0F7TMV8</accession>
<dbReference type="STRING" id="104259.A0A0F7TMV8"/>
<organism evidence="3 4">
    <name type="scientific">Penicillium brasilianum</name>
    <dbReference type="NCBI Taxonomy" id="104259"/>
    <lineage>
        <taxon>Eukaryota</taxon>
        <taxon>Fungi</taxon>
        <taxon>Dikarya</taxon>
        <taxon>Ascomycota</taxon>
        <taxon>Pezizomycotina</taxon>
        <taxon>Eurotiomycetes</taxon>
        <taxon>Eurotiomycetidae</taxon>
        <taxon>Eurotiales</taxon>
        <taxon>Aspergillaceae</taxon>
        <taxon>Penicillium</taxon>
    </lineage>
</organism>
<evidence type="ECO:0000259" key="2">
    <source>
        <dbReference type="SMART" id="SM00382"/>
    </source>
</evidence>
<dbReference type="SUPFAM" id="SSF52540">
    <property type="entry name" value="P-loop containing nucleoside triphosphate hydrolases"/>
    <property type="match status" value="1"/>
</dbReference>
<feature type="compositionally biased region" description="Basic residues" evidence="1">
    <location>
        <begin position="529"/>
        <end position="540"/>
    </location>
</feature>
<feature type="region of interest" description="Disordered" evidence="1">
    <location>
        <begin position="523"/>
        <end position="550"/>
    </location>
</feature>
<sequence length="1194" mass="130804">MDTVVSNSPVVMGQGEQPVVHPFFRKDLAIPSQPTSSEGNASVAPASSGKPPLNVPSPSIAAPTPDQISQMPFPYTLGVPVTTAPNTSSPDEDPNAGRRKRRKTERSKESEHDQPLQAGLSGWLGMKAPPPVAPKAPVKEVDSSTPSMPPAPALAESQSCTTSVEEAPTSKASTPLQDVSTKPRKIVKLNTNGRLLSSPPLGPPETTAPKQAGGRRGQNRKAESNVVVLKYARAKRENIGKIIDDILGGRTKYIAPVPPHAASLRRPIQPPINSNKPTHPFFVKKAPLKQPDAASCDPQFNTENPNSKATLDGKQSQTVEAKGEQRPTRPLFSGSAHRTNKFPELVHPLWPPRDLFHITDLGPSPMAQSSIDRLENDHKKSKSPTVVVTDEENALLVSTSRARQSAALELQSHSSNKSALRVPGRHLASGRTLQAALNSQMSWSLPGVPTSYASTLPVIKSLHSSLPSTVSAFDCGKYESRLWCHKYSPTKAEDVLQVGREAGMLRDWLRHLKISAVDSGKHSRESARYKAKRDKKRKKRKGEDQLDGFIVSSGEEASEMDALSGSDDELAGDVTVSAPKSLVRSGDLVFQGQHGCDKGRLTNAILLSGPPGCGKTASVYAVAKELDFEVFEINSGTRRSARDMLERVGDMTQNHLVHLLNDNDDSAPNSKDQVPVADAKQNKLMSFFGGHPSKINENKSAKGNTAKSSPASESECKRGREQKQSLILLEEADVLFEEDRQFWTGVMTLISQSKRPIIITCNDESLVPIQDMSLHAILRYQRPSLDLALDYLLLVAAHEGHALKRDAVNKLYNASGMDMRRSLMDLNFWCQMAVGSEKAGLDWILPIWPPGANVDPNGDRERVLSLNTYESYMGWFNRDALLGDDCLTKETQALENSFKWWGLSIQDAEDAAGTSIMEHLPPQQQRSMTKLEQLDLLTRETDYLEMRSSLDILCYGCPTNMLEDVLDNSAPPFPESHRANYIDAYPLLQADLLHEYSSLSESISTTFDSFISRVFRPKAEDVESAGAGRIFNAWAQSAARQSISPSIAKGFRKIFEPIMRTSYSASLSTGRPAPSFENGLAPITEDIAPYVRAIMAFDGCLKQYRDNLFLAWSQEQGGTGEKRMRKTRASRAALEGGNKASTRKETWFPDDTNYCGVQRTGRPEWQQILFDMGHFHVQPVADSAAGSSEPTSGD</sequence>
<feature type="compositionally biased region" description="Polar residues" evidence="1">
    <location>
        <begin position="156"/>
        <end position="180"/>
    </location>
</feature>
<dbReference type="GO" id="GO:0016887">
    <property type="term" value="F:ATP hydrolysis activity"/>
    <property type="evidence" value="ECO:0007669"/>
    <property type="project" value="InterPro"/>
</dbReference>
<feature type="region of interest" description="Disordered" evidence="1">
    <location>
        <begin position="291"/>
        <end position="336"/>
    </location>
</feature>
<dbReference type="PANTHER" id="PTHR23389:SF21">
    <property type="entry name" value="ATPASE FAMILY AAA DOMAIN-CONTAINING PROTEIN 5"/>
    <property type="match status" value="1"/>
</dbReference>
<dbReference type="Gene3D" id="3.40.50.300">
    <property type="entry name" value="P-loop containing nucleotide triphosphate hydrolases"/>
    <property type="match status" value="1"/>
</dbReference>
<protein>
    <recommendedName>
        <fullName evidence="2">AAA+ ATPase domain-containing protein</fullName>
    </recommendedName>
</protein>
<dbReference type="Pfam" id="PF00004">
    <property type="entry name" value="AAA"/>
    <property type="match status" value="1"/>
</dbReference>
<feature type="domain" description="AAA+ ATPase" evidence="2">
    <location>
        <begin position="601"/>
        <end position="793"/>
    </location>
</feature>
<dbReference type="AlphaFoldDB" id="A0A0F7TMV8"/>
<dbReference type="InterPro" id="IPR027417">
    <property type="entry name" value="P-loop_NTPase"/>
</dbReference>
<dbReference type="InterPro" id="IPR003959">
    <property type="entry name" value="ATPase_AAA_core"/>
</dbReference>
<feature type="compositionally biased region" description="Polar residues" evidence="1">
    <location>
        <begin position="701"/>
        <end position="712"/>
    </location>
</feature>